<accession>A0AAD1XFJ5</accession>
<proteinExistence type="predicted"/>
<organism evidence="1 2">
    <name type="scientific">Euplotes crassus</name>
    <dbReference type="NCBI Taxonomy" id="5936"/>
    <lineage>
        <taxon>Eukaryota</taxon>
        <taxon>Sar</taxon>
        <taxon>Alveolata</taxon>
        <taxon>Ciliophora</taxon>
        <taxon>Intramacronucleata</taxon>
        <taxon>Spirotrichea</taxon>
        <taxon>Hypotrichia</taxon>
        <taxon>Euplotida</taxon>
        <taxon>Euplotidae</taxon>
        <taxon>Moneuplotes</taxon>
    </lineage>
</organism>
<protein>
    <submittedName>
        <fullName evidence="1">Uncharacterized protein</fullName>
    </submittedName>
</protein>
<gene>
    <name evidence="1" type="ORF">ECRASSUSDP1_LOCUS10869</name>
</gene>
<dbReference type="EMBL" id="CAMPGE010010720">
    <property type="protein sequence ID" value="CAI2369566.1"/>
    <property type="molecule type" value="Genomic_DNA"/>
</dbReference>
<evidence type="ECO:0000313" key="1">
    <source>
        <dbReference type="EMBL" id="CAI2369566.1"/>
    </source>
</evidence>
<reference evidence="1" key="1">
    <citation type="submission" date="2023-07" db="EMBL/GenBank/DDBJ databases">
        <authorList>
            <consortium name="AG Swart"/>
            <person name="Singh M."/>
            <person name="Singh A."/>
            <person name="Seah K."/>
            <person name="Emmerich C."/>
        </authorList>
    </citation>
    <scope>NUCLEOTIDE SEQUENCE</scope>
    <source>
        <strain evidence="1">DP1</strain>
    </source>
</reference>
<name>A0AAD1XFJ5_EUPCR</name>
<sequence length="324" mass="38137">MYASKPYENCQPNPHLSSYFSKDLPICYTEAVMETSPSTTKYSWKPNAQAYKTPAFKIKERANQKVPRINFPRQKSAFIQRENAKISEKNSVMSIHTNIKFANPPEVTASIYLNPIGSRSFKNHKKRKDLRLSRFSQRPDRPETPEVKIKQKFHEQEKSLTGTIDIPFAKHQPAVVSACQKSKDEDQTVEMMYNQWVKGNKNDLANSQEFDKIATKYRINEIDRHITSIRKRMQSAVKSRNPWEIRSKKTESDIQIFTRNRESLSKCIPFRIKYSKHFCETCQEISTTFRRNDTETQKAKKKNLRLRLFKERNWSAVRNLNLNF</sequence>
<dbReference type="AlphaFoldDB" id="A0AAD1XFJ5"/>
<comment type="caution">
    <text evidence="1">The sequence shown here is derived from an EMBL/GenBank/DDBJ whole genome shotgun (WGS) entry which is preliminary data.</text>
</comment>
<evidence type="ECO:0000313" key="2">
    <source>
        <dbReference type="Proteomes" id="UP001295684"/>
    </source>
</evidence>
<keyword evidence="2" id="KW-1185">Reference proteome</keyword>
<dbReference type="Proteomes" id="UP001295684">
    <property type="component" value="Unassembled WGS sequence"/>
</dbReference>